<name>A0ABD6BYK9_9EURY</name>
<evidence type="ECO:0008006" key="3">
    <source>
        <dbReference type="Google" id="ProtNLM"/>
    </source>
</evidence>
<keyword evidence="2" id="KW-1185">Reference proteome</keyword>
<dbReference type="Proteomes" id="UP001597185">
    <property type="component" value="Unassembled WGS sequence"/>
</dbReference>
<dbReference type="AlphaFoldDB" id="A0ABD6BYK9"/>
<gene>
    <name evidence="1" type="ORF">ACFR9T_06130</name>
</gene>
<evidence type="ECO:0000313" key="1">
    <source>
        <dbReference type="EMBL" id="MFD1570164.1"/>
    </source>
</evidence>
<sequence>MGAYINFKLIDESQAEEANEWLKEQPEQQELIEIGRGQIHFWCEADRQHELAKEERGVPDFHDIGEAQLKASGLGYHRSDRIKGLWVDLFEKLHNHDEFGVKLLSNSCGLSHHYFSHTELLTITDNKEALSDTGFDDFEEELAQAAA</sequence>
<organism evidence="1 2">
    <name type="scientific">Halorubrum laminariae</name>
    <dbReference type="NCBI Taxonomy" id="1433523"/>
    <lineage>
        <taxon>Archaea</taxon>
        <taxon>Methanobacteriati</taxon>
        <taxon>Methanobacteriota</taxon>
        <taxon>Stenosarchaea group</taxon>
        <taxon>Halobacteria</taxon>
        <taxon>Halobacteriales</taxon>
        <taxon>Haloferacaceae</taxon>
        <taxon>Halorubrum</taxon>
    </lineage>
</organism>
<dbReference type="EMBL" id="JBHUDB010000002">
    <property type="protein sequence ID" value="MFD1570164.1"/>
    <property type="molecule type" value="Genomic_DNA"/>
</dbReference>
<accession>A0ABD6BYK9</accession>
<protein>
    <recommendedName>
        <fullName evidence="3">DUF4288 domain-containing protein</fullName>
    </recommendedName>
</protein>
<proteinExistence type="predicted"/>
<evidence type="ECO:0000313" key="2">
    <source>
        <dbReference type="Proteomes" id="UP001597185"/>
    </source>
</evidence>
<comment type="caution">
    <text evidence="1">The sequence shown here is derived from an EMBL/GenBank/DDBJ whole genome shotgun (WGS) entry which is preliminary data.</text>
</comment>
<dbReference type="RefSeq" id="WP_256397028.1">
    <property type="nucleotide sequence ID" value="NZ_JANHDL010000004.1"/>
</dbReference>
<reference evidence="1 2" key="1">
    <citation type="journal article" date="2019" name="Int. J. Syst. Evol. Microbiol.">
        <title>The Global Catalogue of Microorganisms (GCM) 10K type strain sequencing project: providing services to taxonomists for standard genome sequencing and annotation.</title>
        <authorList>
            <consortium name="The Broad Institute Genomics Platform"/>
            <consortium name="The Broad Institute Genome Sequencing Center for Infectious Disease"/>
            <person name="Wu L."/>
            <person name="Ma J."/>
        </authorList>
    </citation>
    <scope>NUCLEOTIDE SEQUENCE [LARGE SCALE GENOMIC DNA]</scope>
    <source>
        <strain evidence="1 2">CGMCC 1.12689</strain>
    </source>
</reference>